<dbReference type="Gene3D" id="2.70.70.10">
    <property type="entry name" value="Glucose Permease (Domain IIA)"/>
    <property type="match status" value="1"/>
</dbReference>
<gene>
    <name evidence="1" type="ORF">C8Z91_11305</name>
</gene>
<dbReference type="SUPFAM" id="SSF51261">
    <property type="entry name" value="Duplicated hybrid motif"/>
    <property type="match status" value="1"/>
</dbReference>
<dbReference type="EMBL" id="PYHP01000030">
    <property type="protein sequence ID" value="PUA39053.1"/>
    <property type="molecule type" value="Genomic_DNA"/>
</dbReference>
<reference evidence="1 2" key="1">
    <citation type="submission" date="2018-03" db="EMBL/GenBank/DDBJ databases">
        <title>Genome sequence of Paenibacillus elgii strain AC13 an antimicrobial compound producing bacteria.</title>
        <authorList>
            <person name="Kurokawa A.S."/>
            <person name="Araujo J.F."/>
            <person name="Costa R.A."/>
            <person name="Ortega D.B."/>
            <person name="Pires A.S."/>
            <person name="Pappas G.J.Jr."/>
            <person name="Franco O.L."/>
            <person name="Barreto C."/>
            <person name="Magalhaes B.S."/>
            <person name="Kruger R.H."/>
        </authorList>
    </citation>
    <scope>NUCLEOTIDE SEQUENCE [LARGE SCALE GENOMIC DNA]</scope>
    <source>
        <strain evidence="1 2">AC13</strain>
    </source>
</reference>
<accession>A0A2T6G4J7</accession>
<dbReference type="RefSeq" id="WP_108531498.1">
    <property type="nucleotide sequence ID" value="NZ_PYHP01000030.1"/>
</dbReference>
<evidence type="ECO:0000313" key="2">
    <source>
        <dbReference type="Proteomes" id="UP000244184"/>
    </source>
</evidence>
<comment type="caution">
    <text evidence="1">The sequence shown here is derived from an EMBL/GenBank/DDBJ whole genome shotgun (WGS) entry which is preliminary data.</text>
</comment>
<dbReference type="InterPro" id="IPR011055">
    <property type="entry name" value="Dup_hybrid_motif"/>
</dbReference>
<protein>
    <recommendedName>
        <fullName evidence="3">Peptidase M23 domain-containing protein</fullName>
    </recommendedName>
</protein>
<name>A0A2T6G4J7_9BACL</name>
<sequence length="57" mass="6264">MVALRDDAGYVHCYCHLDSVAVTKGQMISRGNIVDIKERLAGAQDRTCTTRFGLSYG</sequence>
<evidence type="ECO:0000313" key="1">
    <source>
        <dbReference type="EMBL" id="PUA39053.1"/>
    </source>
</evidence>
<dbReference type="Proteomes" id="UP000244184">
    <property type="component" value="Unassembled WGS sequence"/>
</dbReference>
<proteinExistence type="predicted"/>
<dbReference type="AlphaFoldDB" id="A0A2T6G4J7"/>
<organism evidence="1 2">
    <name type="scientific">Paenibacillus elgii</name>
    <dbReference type="NCBI Taxonomy" id="189691"/>
    <lineage>
        <taxon>Bacteria</taxon>
        <taxon>Bacillati</taxon>
        <taxon>Bacillota</taxon>
        <taxon>Bacilli</taxon>
        <taxon>Bacillales</taxon>
        <taxon>Paenibacillaceae</taxon>
        <taxon>Paenibacillus</taxon>
    </lineage>
</organism>
<evidence type="ECO:0008006" key="3">
    <source>
        <dbReference type="Google" id="ProtNLM"/>
    </source>
</evidence>